<dbReference type="Pfam" id="PF01769">
    <property type="entry name" value="MgtE"/>
    <property type="match status" value="1"/>
</dbReference>
<evidence type="ECO:0000256" key="4">
    <source>
        <dbReference type="ARBA" id="ARBA00022692"/>
    </source>
</evidence>
<evidence type="ECO:0000313" key="12">
    <source>
        <dbReference type="Proteomes" id="UP000075515"/>
    </source>
</evidence>
<comment type="subunit">
    <text evidence="9">Homodimer.</text>
</comment>
<evidence type="ECO:0000256" key="3">
    <source>
        <dbReference type="ARBA" id="ARBA00022448"/>
    </source>
</evidence>
<dbReference type="InterPro" id="IPR036739">
    <property type="entry name" value="SLC41_membr_dom_sf"/>
</dbReference>
<gene>
    <name evidence="11" type="ORF">BE18_41230</name>
</gene>
<dbReference type="Proteomes" id="UP000075515">
    <property type="component" value="Unassembled WGS sequence"/>
</dbReference>
<comment type="caution">
    <text evidence="11">The sequence shown here is derived from an EMBL/GenBank/DDBJ whole genome shotgun (WGS) entry which is preliminary data.</text>
</comment>
<dbReference type="SMART" id="SM00116">
    <property type="entry name" value="CBS"/>
    <property type="match status" value="2"/>
</dbReference>
<dbReference type="InterPro" id="IPR006667">
    <property type="entry name" value="SLC41_membr_dom"/>
</dbReference>
<keyword evidence="3 9" id="KW-0813">Transport</keyword>
<evidence type="ECO:0000256" key="7">
    <source>
        <dbReference type="ARBA" id="ARBA00023136"/>
    </source>
</evidence>
<dbReference type="EMBL" id="JEMC01000916">
    <property type="protein sequence ID" value="KYG01127.1"/>
    <property type="molecule type" value="Genomic_DNA"/>
</dbReference>
<comment type="similarity">
    <text evidence="2 9">Belongs to the SLC41A transporter family.</text>
</comment>
<feature type="transmembrane region" description="Helical" evidence="9">
    <location>
        <begin position="286"/>
        <end position="315"/>
    </location>
</feature>
<dbReference type="SUPFAM" id="SSF158791">
    <property type="entry name" value="MgtE N-terminal domain-like"/>
    <property type="match status" value="1"/>
</dbReference>
<dbReference type="Gene3D" id="3.10.580.10">
    <property type="entry name" value="CBS-domain"/>
    <property type="match status" value="1"/>
</dbReference>
<dbReference type="CDD" id="cd04606">
    <property type="entry name" value="CBS_pair_Mg_transporter"/>
    <property type="match status" value="1"/>
</dbReference>
<dbReference type="NCBIfam" id="TIGR00400">
    <property type="entry name" value="mgtE"/>
    <property type="match status" value="1"/>
</dbReference>
<feature type="domain" description="CBS" evidence="10">
    <location>
        <begin position="178"/>
        <end position="234"/>
    </location>
</feature>
<evidence type="ECO:0000256" key="9">
    <source>
        <dbReference type="RuleBase" id="RU362011"/>
    </source>
</evidence>
<keyword evidence="9" id="KW-0479">Metal-binding</keyword>
<dbReference type="GO" id="GO:0046872">
    <property type="term" value="F:metal ion binding"/>
    <property type="evidence" value="ECO:0007669"/>
    <property type="project" value="UniProtKB-KW"/>
</dbReference>
<reference evidence="11 12" key="1">
    <citation type="submission" date="2014-02" db="EMBL/GenBank/DDBJ databases">
        <title>The small core and large imbalanced accessory genome model reveals a collaborative survival strategy of Sorangium cellulosum strains in nature.</title>
        <authorList>
            <person name="Han K."/>
            <person name="Peng R."/>
            <person name="Blom J."/>
            <person name="Li Y.-Z."/>
        </authorList>
    </citation>
    <scope>NUCLEOTIDE SEQUENCE [LARGE SCALE GENOMIC DNA]</scope>
    <source>
        <strain evidence="11 12">So0149</strain>
    </source>
</reference>
<keyword evidence="7 9" id="KW-0472">Membrane</keyword>
<feature type="transmembrane region" description="Helical" evidence="9">
    <location>
        <begin position="262"/>
        <end position="280"/>
    </location>
</feature>
<keyword evidence="9" id="KW-1003">Cell membrane</keyword>
<comment type="function">
    <text evidence="9">Acts as a magnesium transporter.</text>
</comment>
<dbReference type="InterPro" id="IPR046342">
    <property type="entry name" value="CBS_dom_sf"/>
</dbReference>
<name>A0A150T9C4_SORCE</name>
<comment type="subcellular location">
    <subcellularLocation>
        <location evidence="9">Cell membrane</location>
        <topology evidence="9">Multi-pass membrane protein</topology>
    </subcellularLocation>
    <subcellularLocation>
        <location evidence="1">Membrane</location>
        <topology evidence="1">Multi-pass membrane protein</topology>
    </subcellularLocation>
</comment>
<protein>
    <recommendedName>
        <fullName evidence="9">Magnesium transporter MgtE</fullName>
    </recommendedName>
</protein>
<dbReference type="AlphaFoldDB" id="A0A150T9C4"/>
<dbReference type="PANTHER" id="PTHR43773">
    <property type="entry name" value="MAGNESIUM TRANSPORTER MGTE"/>
    <property type="match status" value="1"/>
</dbReference>
<feature type="transmembrane region" description="Helical" evidence="9">
    <location>
        <begin position="372"/>
        <end position="397"/>
    </location>
</feature>
<keyword evidence="8" id="KW-0129">CBS domain</keyword>
<sequence>MPDDRLTAAELREIWAVLSPAERVESFEHVDRSEVHSFFLSLSGQEQAAILLAMNSGERQLWMRLLAPDDAADVIQLVPPQDRDSFLEMLDEPTRREVTALMAYAEDAAGGLMSPRFARLRPDMKVGEAIRYLQRQAQEKLETIYYAYVLDQEQRLQGVVSFRDLFVAPGDKLVSEVMRRDVISVPDTLDEEAVARVIAHHDLNALPVVDAEGRMKGIVTVDDIVDVVQQAATEDIQKLGGMEALDTPYMQTSMLAMVKKRGGWLSALFLGEMLTASAMGHYEEEIARAVVLALFVPLIISSGGNSGSQATTLIIRAMALGEVTIKDWWRIVRRELTAGLSLGVILATIGLVRILVWQAIFHTYGEHYREVAATVAISLIGIVTWGTLAGSMLPFVIRRLGFDPASASAPFVATLVDVSGLVIYFNVAQIVLQGTLL</sequence>
<dbReference type="InterPro" id="IPR038076">
    <property type="entry name" value="MgtE_N_sf"/>
</dbReference>
<evidence type="ECO:0000259" key="10">
    <source>
        <dbReference type="PROSITE" id="PS51371"/>
    </source>
</evidence>
<accession>A0A150T9C4</accession>
<feature type="domain" description="CBS" evidence="10">
    <location>
        <begin position="113"/>
        <end position="176"/>
    </location>
</feature>
<dbReference type="PROSITE" id="PS51371">
    <property type="entry name" value="CBS"/>
    <property type="match status" value="2"/>
</dbReference>
<dbReference type="SUPFAM" id="SSF161093">
    <property type="entry name" value="MgtE membrane domain-like"/>
    <property type="match status" value="1"/>
</dbReference>
<dbReference type="InterPro" id="IPR006669">
    <property type="entry name" value="MgtE_transporter"/>
</dbReference>
<proteinExistence type="inferred from homology"/>
<evidence type="ECO:0000313" key="11">
    <source>
        <dbReference type="EMBL" id="KYG01127.1"/>
    </source>
</evidence>
<dbReference type="GO" id="GO:0005886">
    <property type="term" value="C:plasma membrane"/>
    <property type="evidence" value="ECO:0007669"/>
    <property type="project" value="UniProtKB-SubCell"/>
</dbReference>
<dbReference type="PANTHER" id="PTHR43773:SF1">
    <property type="entry name" value="MAGNESIUM TRANSPORTER MGTE"/>
    <property type="match status" value="1"/>
</dbReference>
<dbReference type="Pfam" id="PF03448">
    <property type="entry name" value="MgtE_N"/>
    <property type="match status" value="1"/>
</dbReference>
<dbReference type="SUPFAM" id="SSF54631">
    <property type="entry name" value="CBS-domain pair"/>
    <property type="match status" value="1"/>
</dbReference>
<evidence type="ECO:0000256" key="8">
    <source>
        <dbReference type="PROSITE-ProRule" id="PRU00703"/>
    </source>
</evidence>
<evidence type="ECO:0000256" key="2">
    <source>
        <dbReference type="ARBA" id="ARBA00009749"/>
    </source>
</evidence>
<dbReference type="InterPro" id="IPR000644">
    <property type="entry name" value="CBS_dom"/>
</dbReference>
<dbReference type="Pfam" id="PF00571">
    <property type="entry name" value="CBS"/>
    <property type="match status" value="2"/>
</dbReference>
<evidence type="ECO:0000256" key="1">
    <source>
        <dbReference type="ARBA" id="ARBA00004141"/>
    </source>
</evidence>
<dbReference type="Gene3D" id="1.25.60.10">
    <property type="entry name" value="MgtE N-terminal domain-like"/>
    <property type="match status" value="1"/>
</dbReference>
<keyword evidence="6 9" id="KW-1133">Transmembrane helix</keyword>
<feature type="transmembrane region" description="Helical" evidence="9">
    <location>
        <begin position="336"/>
        <end position="360"/>
    </location>
</feature>
<organism evidence="11 12">
    <name type="scientific">Sorangium cellulosum</name>
    <name type="common">Polyangium cellulosum</name>
    <dbReference type="NCBI Taxonomy" id="56"/>
    <lineage>
        <taxon>Bacteria</taxon>
        <taxon>Pseudomonadati</taxon>
        <taxon>Myxococcota</taxon>
        <taxon>Polyangia</taxon>
        <taxon>Polyangiales</taxon>
        <taxon>Polyangiaceae</taxon>
        <taxon>Sorangium</taxon>
    </lineage>
</organism>
<dbReference type="Gene3D" id="1.10.357.20">
    <property type="entry name" value="SLC41 divalent cation transporters, integral membrane domain"/>
    <property type="match status" value="1"/>
</dbReference>
<keyword evidence="4 9" id="KW-0812">Transmembrane</keyword>
<evidence type="ECO:0000256" key="5">
    <source>
        <dbReference type="ARBA" id="ARBA00022842"/>
    </source>
</evidence>
<feature type="transmembrane region" description="Helical" evidence="9">
    <location>
        <begin position="409"/>
        <end position="432"/>
    </location>
</feature>
<dbReference type="InterPro" id="IPR006668">
    <property type="entry name" value="Mg_transptr_MgtE_intracell_dom"/>
</dbReference>
<dbReference type="SMART" id="SM00924">
    <property type="entry name" value="MgtE_N"/>
    <property type="match status" value="1"/>
</dbReference>
<keyword evidence="5 9" id="KW-0460">Magnesium</keyword>
<dbReference type="GO" id="GO:0015095">
    <property type="term" value="F:magnesium ion transmembrane transporter activity"/>
    <property type="evidence" value="ECO:0007669"/>
    <property type="project" value="UniProtKB-UniRule"/>
</dbReference>
<evidence type="ECO:0000256" key="6">
    <source>
        <dbReference type="ARBA" id="ARBA00022989"/>
    </source>
</evidence>